<dbReference type="OrthoDB" id="275587at2157"/>
<dbReference type="GeneID" id="23798777"/>
<dbReference type="PROSITE" id="PS51318">
    <property type="entry name" value="TAT"/>
    <property type="match status" value="1"/>
</dbReference>
<proteinExistence type="predicted"/>
<evidence type="ECO:0000313" key="3">
    <source>
        <dbReference type="Proteomes" id="UP000003861"/>
    </source>
</evidence>
<dbReference type="Proteomes" id="UP000003861">
    <property type="component" value="Unassembled WGS sequence"/>
</dbReference>
<organism evidence="2 3">
    <name type="scientific">Halorhabdus tiamatea SARL4B</name>
    <dbReference type="NCBI Taxonomy" id="1033806"/>
    <lineage>
        <taxon>Archaea</taxon>
        <taxon>Methanobacteriati</taxon>
        <taxon>Methanobacteriota</taxon>
        <taxon>Stenosarchaea group</taxon>
        <taxon>Halobacteria</taxon>
        <taxon>Halobacteriales</taxon>
        <taxon>Haloarculaceae</taxon>
        <taxon>Halorhabdus</taxon>
    </lineage>
</organism>
<comment type="caution">
    <text evidence="2">The sequence shown here is derived from an EMBL/GenBank/DDBJ whole genome shotgun (WGS) entry which is preliminary data.</text>
</comment>
<sequence length="135" mass="14279">MGDTFSPDRRTFLSGAAATGAVATAGCSFLWDQPGATDVILYSGASQPRTVTVSITRSAGNEGTVVDRTMTVDPGETVDPVNQSKLPLGRPYTVTVTVENGGSETFNWESPDIELAPLYIFIDDTANVDFLLQTG</sequence>
<evidence type="ECO:0000259" key="1">
    <source>
        <dbReference type="Pfam" id="PF25942"/>
    </source>
</evidence>
<feature type="domain" description="Ig-like" evidence="1">
    <location>
        <begin position="48"/>
        <end position="128"/>
    </location>
</feature>
<reference evidence="2 3" key="2">
    <citation type="journal article" date="2013" name="PLoS ONE">
        <title>INDIGO - INtegrated Data Warehouse of MIcrobial GenOmes with Examples from the Red Sea Extremophiles.</title>
        <authorList>
            <person name="Alam I."/>
            <person name="Antunes A."/>
            <person name="Kamau A.A."/>
            <person name="Ba Alawi W."/>
            <person name="Kalkatawi M."/>
            <person name="Stingl U."/>
            <person name="Bajic V.B."/>
        </authorList>
    </citation>
    <scope>NUCLEOTIDE SEQUENCE [LARGE SCALE GENOMIC DNA]</scope>
    <source>
        <strain evidence="2 3">SARL4B</strain>
    </source>
</reference>
<protein>
    <submittedName>
        <fullName evidence="2">TAT pathway signal sequence protein</fullName>
    </submittedName>
</protein>
<dbReference type="RefSeq" id="WP_008525478.1">
    <property type="nucleotide sequence ID" value="NC_021921.1"/>
</dbReference>
<accession>F7PIL8</accession>
<dbReference type="NCBIfam" id="TIGR01409">
    <property type="entry name" value="TAT_signal_seq"/>
    <property type="match status" value="1"/>
</dbReference>
<dbReference type="InterPro" id="IPR019546">
    <property type="entry name" value="TAT_signal_bac_arc"/>
</dbReference>
<dbReference type="EMBL" id="AFNT02000007">
    <property type="protein sequence ID" value="ERJ07016.1"/>
    <property type="molecule type" value="Genomic_DNA"/>
</dbReference>
<reference evidence="2 3" key="1">
    <citation type="journal article" date="2011" name="J. Bacteriol.">
        <title>Genome sequence of Halorhabdus tiamatea, the first archaeon isolated from a deep-sea anoxic brine lake.</title>
        <authorList>
            <person name="Antunes A."/>
            <person name="Alam I."/>
            <person name="Bajic V.B."/>
            <person name="Stingl U."/>
        </authorList>
    </citation>
    <scope>NUCLEOTIDE SEQUENCE [LARGE SCALE GENOMIC DNA]</scope>
    <source>
        <strain evidence="2 3">SARL4B</strain>
    </source>
</reference>
<name>F7PIL8_9EURY</name>
<gene>
    <name evidence="2" type="ORF">HLRTI_000869</name>
</gene>
<evidence type="ECO:0000313" key="2">
    <source>
        <dbReference type="EMBL" id="ERJ07016.1"/>
    </source>
</evidence>
<dbReference type="InterPro" id="IPR006311">
    <property type="entry name" value="TAT_signal"/>
</dbReference>
<dbReference type="InterPro" id="IPR058929">
    <property type="entry name" value="Ig_halo"/>
</dbReference>
<dbReference type="Pfam" id="PF25942">
    <property type="entry name" value="Ig_halo"/>
    <property type="match status" value="1"/>
</dbReference>
<dbReference type="AlphaFoldDB" id="F7PIL8"/>